<proteinExistence type="predicted"/>
<protein>
    <submittedName>
        <fullName evidence="1">Uncharacterized protein</fullName>
    </submittedName>
</protein>
<dbReference type="STRING" id="6184.A0A430QP22"/>
<accession>A0A430QP22</accession>
<dbReference type="Proteomes" id="UP000290809">
    <property type="component" value="Unassembled WGS sequence"/>
</dbReference>
<name>A0A430QP22_SCHBO</name>
<evidence type="ECO:0000313" key="1">
    <source>
        <dbReference type="EMBL" id="RTG89387.1"/>
    </source>
</evidence>
<gene>
    <name evidence="1" type="ORF">DC041_0008256</name>
</gene>
<evidence type="ECO:0000313" key="2">
    <source>
        <dbReference type="Proteomes" id="UP000290809"/>
    </source>
</evidence>
<dbReference type="EMBL" id="QMKO01001506">
    <property type="protein sequence ID" value="RTG89387.1"/>
    <property type="molecule type" value="Genomic_DNA"/>
</dbReference>
<organism evidence="1 2">
    <name type="scientific">Schistosoma bovis</name>
    <name type="common">Blood fluke</name>
    <dbReference type="NCBI Taxonomy" id="6184"/>
    <lineage>
        <taxon>Eukaryota</taxon>
        <taxon>Metazoa</taxon>
        <taxon>Spiralia</taxon>
        <taxon>Lophotrochozoa</taxon>
        <taxon>Platyhelminthes</taxon>
        <taxon>Trematoda</taxon>
        <taxon>Digenea</taxon>
        <taxon>Strigeidida</taxon>
        <taxon>Schistosomatoidea</taxon>
        <taxon>Schistosomatidae</taxon>
        <taxon>Schistosoma</taxon>
    </lineage>
</organism>
<sequence>MERQRSFEVLHVDVMYLIVLNILFQDETFNLENDSLVESVYLVSEQAVSDESPSYTEVSESDKSENSLSTSTFDFVKLDCDQNHAAITQPSPSCNLDQLHCLSIPDEKEPTIVYEQSCIQSSTYSEINASDRIHFYFRDFLLGGIIFSLLLGHMLYSEQCYKNRIAGCEIERDKLSTNISFLSTEILQKDTAYRHLEIKHKHLKNVTHQLHSDISILTAELRDKALAYNELKSDYKYVSDKMKELTNVILSAFFLNHQNNSSLILFCIELRKLKFALMDLKRSSLFFPGIRLIKDTLCKILSVCPDLDGE</sequence>
<comment type="caution">
    <text evidence="1">The sequence shown here is derived from an EMBL/GenBank/DDBJ whole genome shotgun (WGS) entry which is preliminary data.</text>
</comment>
<keyword evidence="2" id="KW-1185">Reference proteome</keyword>
<reference evidence="1 2" key="1">
    <citation type="journal article" date="2019" name="PLoS Pathog.">
        <title>Genome sequence of the bovine parasite Schistosoma bovis Tanzania.</title>
        <authorList>
            <person name="Oey H."/>
            <person name="Zakrzewski M."/>
            <person name="Gobert G."/>
            <person name="Gravermann K."/>
            <person name="Stoye J."/>
            <person name="Jones M."/>
            <person name="Mcmanus D."/>
            <person name="Krause L."/>
        </authorList>
    </citation>
    <scope>NUCLEOTIDE SEQUENCE [LARGE SCALE GENOMIC DNA]</scope>
    <source>
        <strain evidence="1 2">TAN1997</strain>
    </source>
</reference>
<dbReference type="AlphaFoldDB" id="A0A430QP22"/>